<dbReference type="InterPro" id="IPR006357">
    <property type="entry name" value="HAD-SF_hydro_IIA"/>
</dbReference>
<dbReference type="AlphaFoldDB" id="A0A9N9Q6W9"/>
<dbReference type="Pfam" id="PF13344">
    <property type="entry name" value="Hydrolase_6"/>
    <property type="match status" value="1"/>
</dbReference>
<dbReference type="NCBIfam" id="TIGR01460">
    <property type="entry name" value="HAD-SF-IIA"/>
    <property type="match status" value="1"/>
</dbReference>
<sequence length="331" mass="36237">MLPPCLTERTGETERFIADYDIATVLNYAQVVKFHMRLTKDLGVIWSGNEAILGVAKTIQSLENAGKRMIFVTNNSTESRSHQLAQLQKFGISCSIEQIFTSGYCTAIYLSQILNQRSQTQKSVFVIGNPAIVSELSEAGLSVIDPSTDAYFSEEVVLGHFEKIATGTPLHSDVGAVVVGMDLKFNYLKLCHAMHYIRNGALFIATNTDSTFPIFDTVFPAAGFISAALSHTLDVKPRVMGKPSQLMMEVVKKRYDLNLRRTCMVGDRLDTDIRFGVEGGLGGTLLVLTGVCGEDDLKKAEKNAEEGTLLPTAFARSFSVLDTEDEVSGLE</sequence>
<dbReference type="GO" id="GO:0005737">
    <property type="term" value="C:cytoplasm"/>
    <property type="evidence" value="ECO:0007669"/>
    <property type="project" value="TreeGrafter"/>
</dbReference>
<protein>
    <recommendedName>
        <fullName evidence="6">4-nitrophenylphosphatase</fullName>
    </recommendedName>
</protein>
<dbReference type="EMBL" id="CAJVRM010000571">
    <property type="protein sequence ID" value="CAG8982095.1"/>
    <property type="molecule type" value="Genomic_DNA"/>
</dbReference>
<keyword evidence="3" id="KW-0460">Magnesium</keyword>
<evidence type="ECO:0008006" key="6">
    <source>
        <dbReference type="Google" id="ProtNLM"/>
    </source>
</evidence>
<evidence type="ECO:0000256" key="2">
    <source>
        <dbReference type="PIRSR" id="PIRSR000915-2"/>
    </source>
</evidence>
<comment type="cofactor">
    <cofactor evidence="3">
        <name>Mg(2+)</name>
        <dbReference type="ChEBI" id="CHEBI:18420"/>
    </cofactor>
    <text evidence="3">Divalent metal ions. Mg(2+) is the most effective.</text>
</comment>
<dbReference type="GO" id="GO:0004035">
    <property type="term" value="F:alkaline phosphatase activity"/>
    <property type="evidence" value="ECO:0007669"/>
    <property type="project" value="TreeGrafter"/>
</dbReference>
<dbReference type="PANTHER" id="PTHR19288:SF46">
    <property type="entry name" value="HALOACID DEHALOGENASE-LIKE HYDROLASE DOMAIN-CONTAINING PROTEIN 2"/>
    <property type="match status" value="1"/>
</dbReference>
<keyword evidence="3" id="KW-0479">Metal-binding</keyword>
<keyword evidence="1" id="KW-0378">Hydrolase</keyword>
<evidence type="ECO:0000313" key="5">
    <source>
        <dbReference type="Proteomes" id="UP000701801"/>
    </source>
</evidence>
<feature type="binding site" evidence="2">
    <location>
        <position position="242"/>
    </location>
    <ligand>
        <name>substrate</name>
    </ligand>
</feature>
<evidence type="ECO:0000313" key="4">
    <source>
        <dbReference type="EMBL" id="CAG8982095.1"/>
    </source>
</evidence>
<proteinExistence type="predicted"/>
<reference evidence="4" key="1">
    <citation type="submission" date="2021-07" db="EMBL/GenBank/DDBJ databases">
        <authorList>
            <person name="Durling M."/>
        </authorList>
    </citation>
    <scope>NUCLEOTIDE SEQUENCE</scope>
</reference>
<comment type="caution">
    <text evidence="4">The sequence shown here is derived from an EMBL/GenBank/DDBJ whole genome shotgun (WGS) entry which is preliminary data.</text>
</comment>
<dbReference type="InterPro" id="IPR023214">
    <property type="entry name" value="HAD_sf"/>
</dbReference>
<dbReference type="InterPro" id="IPR036412">
    <property type="entry name" value="HAD-like_sf"/>
</dbReference>
<dbReference type="SUPFAM" id="SSF56784">
    <property type="entry name" value="HAD-like"/>
    <property type="match status" value="1"/>
</dbReference>
<feature type="binding site" evidence="3">
    <location>
        <position position="267"/>
    </location>
    <ligand>
        <name>Mg(2+)</name>
        <dbReference type="ChEBI" id="CHEBI:18420"/>
    </ligand>
</feature>
<dbReference type="PIRSF" id="PIRSF000915">
    <property type="entry name" value="PGP-type_phosphatase"/>
    <property type="match status" value="1"/>
</dbReference>
<organism evidence="4 5">
    <name type="scientific">Hymenoscyphus albidus</name>
    <dbReference type="NCBI Taxonomy" id="595503"/>
    <lineage>
        <taxon>Eukaryota</taxon>
        <taxon>Fungi</taxon>
        <taxon>Dikarya</taxon>
        <taxon>Ascomycota</taxon>
        <taxon>Pezizomycotina</taxon>
        <taxon>Leotiomycetes</taxon>
        <taxon>Helotiales</taxon>
        <taxon>Helotiaceae</taxon>
        <taxon>Hymenoscyphus</taxon>
    </lineage>
</organism>
<dbReference type="NCBIfam" id="TIGR01452">
    <property type="entry name" value="PGP_euk"/>
    <property type="match status" value="1"/>
</dbReference>
<dbReference type="Gene3D" id="3.40.50.1000">
    <property type="entry name" value="HAD superfamily/HAD-like"/>
    <property type="match status" value="2"/>
</dbReference>
<dbReference type="InterPro" id="IPR006349">
    <property type="entry name" value="PGP_euk"/>
</dbReference>
<dbReference type="Pfam" id="PF13242">
    <property type="entry name" value="Hydrolase_like"/>
    <property type="match status" value="1"/>
</dbReference>
<dbReference type="Proteomes" id="UP000701801">
    <property type="component" value="Unassembled WGS sequence"/>
</dbReference>
<dbReference type="PANTHER" id="PTHR19288">
    <property type="entry name" value="4-NITROPHENYLPHOSPHATASE-RELATED"/>
    <property type="match status" value="1"/>
</dbReference>
<keyword evidence="5" id="KW-1185">Reference proteome</keyword>
<dbReference type="GO" id="GO:0008967">
    <property type="term" value="F:phosphoglycolate phosphatase activity"/>
    <property type="evidence" value="ECO:0007669"/>
    <property type="project" value="TreeGrafter"/>
</dbReference>
<evidence type="ECO:0000256" key="3">
    <source>
        <dbReference type="PIRSR" id="PIRSR000915-3"/>
    </source>
</evidence>
<dbReference type="GO" id="GO:0046872">
    <property type="term" value="F:metal ion binding"/>
    <property type="evidence" value="ECO:0007669"/>
    <property type="project" value="UniProtKB-KW"/>
</dbReference>
<evidence type="ECO:0000256" key="1">
    <source>
        <dbReference type="ARBA" id="ARBA00022801"/>
    </source>
</evidence>
<dbReference type="OrthoDB" id="413953at2759"/>
<name>A0A9N9Q6W9_9HELO</name>
<gene>
    <name evidence="4" type="ORF">HYALB_00014047</name>
</gene>
<accession>A0A9N9Q6W9</accession>